<dbReference type="KEGG" id="mmx:MmarC6_1640"/>
<feature type="transmembrane region" description="Helical" evidence="1">
    <location>
        <begin position="243"/>
        <end position="261"/>
    </location>
</feature>
<dbReference type="HOGENOM" id="CLU_1048121_0_0_2"/>
<gene>
    <name evidence="3" type="ordered locus">MmarC6_1640</name>
</gene>
<sequence>MFKKSVFILLLCIILNIVSVSAIPHLDAEISDLKIERGSTGKLYVEVEEISGISNAYNITVISEIYDNNIKISPENIEIPIINDGTMIKVSFKVNASKNTKIGEKSGKIFIEYYDFDSENDVYTGPKTVQKEFRYEIIEGHGTYSINSNPKNISVYLNGNYVGNTPLNASIKEGNHFLRLSSDIFGNYSEKITVNAGESSSFFKNFEKTEKIENLENFSENINTSENVSEFSETSKNISFKSILVYFGFFLVALFIIFIIVKNKY</sequence>
<dbReference type="Pfam" id="PF08308">
    <property type="entry name" value="PEGA"/>
    <property type="match status" value="1"/>
</dbReference>
<accession>A9AAS9</accession>
<feature type="domain" description="PEGA" evidence="2">
    <location>
        <begin position="142"/>
        <end position="209"/>
    </location>
</feature>
<evidence type="ECO:0000313" key="3">
    <source>
        <dbReference type="EMBL" id="ABX02452.1"/>
    </source>
</evidence>
<proteinExistence type="predicted"/>
<dbReference type="eggNOG" id="arCOG06661">
    <property type="taxonomic scope" value="Archaea"/>
</dbReference>
<keyword evidence="1" id="KW-0472">Membrane</keyword>
<evidence type="ECO:0000259" key="2">
    <source>
        <dbReference type="Pfam" id="PF08308"/>
    </source>
</evidence>
<reference evidence="3" key="1">
    <citation type="submission" date="2007-10" db="EMBL/GenBank/DDBJ databases">
        <title>Complete sequence of Methanococcus maripaludis C6.</title>
        <authorList>
            <consortium name="US DOE Joint Genome Institute"/>
            <person name="Copeland A."/>
            <person name="Lucas S."/>
            <person name="Lapidus A."/>
            <person name="Barry K."/>
            <person name="Glavina del Rio T."/>
            <person name="Dalin E."/>
            <person name="Tice H."/>
            <person name="Pitluck S."/>
            <person name="Clum A."/>
            <person name="Schmutz J."/>
            <person name="Larimer F."/>
            <person name="Land M."/>
            <person name="Hauser L."/>
            <person name="Kyrpides N."/>
            <person name="Mikhailova N."/>
            <person name="Sieprawska-Lupa M."/>
            <person name="Whitman W.B."/>
            <person name="Richardson P."/>
        </authorList>
    </citation>
    <scope>NUCLEOTIDE SEQUENCE [LARGE SCALE GENOMIC DNA]</scope>
    <source>
        <strain evidence="3">C6</strain>
    </source>
</reference>
<dbReference type="EMBL" id="CP000867">
    <property type="protein sequence ID" value="ABX02452.1"/>
    <property type="molecule type" value="Genomic_DNA"/>
</dbReference>
<dbReference type="OrthoDB" id="94332at2157"/>
<dbReference type="InterPro" id="IPR013229">
    <property type="entry name" value="PEGA"/>
</dbReference>
<organism evidence="3">
    <name type="scientific">Methanococcus maripaludis (strain C6 / ATCC BAA-1332)</name>
    <dbReference type="NCBI Taxonomy" id="444158"/>
    <lineage>
        <taxon>Archaea</taxon>
        <taxon>Methanobacteriati</taxon>
        <taxon>Methanobacteriota</taxon>
        <taxon>Methanomada group</taxon>
        <taxon>Methanococci</taxon>
        <taxon>Methanococcales</taxon>
        <taxon>Methanococcaceae</taxon>
        <taxon>Methanococcus</taxon>
    </lineage>
</organism>
<evidence type="ECO:0000256" key="1">
    <source>
        <dbReference type="SAM" id="Phobius"/>
    </source>
</evidence>
<protein>
    <submittedName>
        <fullName evidence="3">PEGA domain protein</fullName>
    </submittedName>
</protein>
<keyword evidence="1" id="KW-1133">Transmembrane helix</keyword>
<name>A9AAS9_METM6</name>
<dbReference type="STRING" id="444158.MmarC6_1640"/>
<keyword evidence="1" id="KW-0812">Transmembrane</keyword>
<dbReference type="AlphaFoldDB" id="A9AAS9"/>